<proteinExistence type="predicted"/>
<dbReference type="InterPro" id="IPR017871">
    <property type="entry name" value="ABC_transporter-like_CS"/>
</dbReference>
<dbReference type="InterPro" id="IPR003439">
    <property type="entry name" value="ABC_transporter-like_ATP-bd"/>
</dbReference>
<evidence type="ECO:0000256" key="5">
    <source>
        <dbReference type="ARBA" id="ARBA00022840"/>
    </source>
</evidence>
<keyword evidence="9" id="KW-1185">Reference proteome</keyword>
<name>A0A5P1X4C5_9LACO</name>
<organism evidence="8 9">
    <name type="scientific">Paucilactobacillus nenjiangensis</name>
    <dbReference type="NCBI Taxonomy" id="1296540"/>
    <lineage>
        <taxon>Bacteria</taxon>
        <taxon>Bacillati</taxon>
        <taxon>Bacillota</taxon>
        <taxon>Bacilli</taxon>
        <taxon>Lactobacillales</taxon>
        <taxon>Lactobacillaceae</taxon>
        <taxon>Paucilactobacillus</taxon>
    </lineage>
</organism>
<dbReference type="PANTHER" id="PTHR43166:SF35">
    <property type="entry name" value="L-CYSTINE IMPORT ATP-BINDING PROTEIN TCYN"/>
    <property type="match status" value="1"/>
</dbReference>
<protein>
    <submittedName>
        <fullName evidence="8">Amino acid ABC transporter ATP-binding protein</fullName>
    </submittedName>
</protein>
<dbReference type="KEGG" id="lnn:F0161_10610"/>
<dbReference type="OrthoDB" id="1679618at2"/>
<dbReference type="GO" id="GO:0005524">
    <property type="term" value="F:ATP binding"/>
    <property type="evidence" value="ECO:0007669"/>
    <property type="project" value="UniProtKB-KW"/>
</dbReference>
<evidence type="ECO:0000256" key="1">
    <source>
        <dbReference type="ARBA" id="ARBA00004202"/>
    </source>
</evidence>
<dbReference type="SMART" id="SM00382">
    <property type="entry name" value="AAA"/>
    <property type="match status" value="1"/>
</dbReference>
<evidence type="ECO:0000259" key="7">
    <source>
        <dbReference type="PROSITE" id="PS50893"/>
    </source>
</evidence>
<evidence type="ECO:0000313" key="8">
    <source>
        <dbReference type="EMBL" id="QER68245.1"/>
    </source>
</evidence>
<dbReference type="PIRSF" id="PIRSF039085">
    <property type="entry name" value="ABC_ATPase_HisP"/>
    <property type="match status" value="1"/>
</dbReference>
<evidence type="ECO:0000256" key="4">
    <source>
        <dbReference type="ARBA" id="ARBA00022741"/>
    </source>
</evidence>
<dbReference type="GO" id="GO:0016887">
    <property type="term" value="F:ATP hydrolysis activity"/>
    <property type="evidence" value="ECO:0007669"/>
    <property type="project" value="InterPro"/>
</dbReference>
<evidence type="ECO:0000256" key="2">
    <source>
        <dbReference type="ARBA" id="ARBA00022448"/>
    </source>
</evidence>
<dbReference type="PROSITE" id="PS00211">
    <property type="entry name" value="ABC_TRANSPORTER_1"/>
    <property type="match status" value="1"/>
</dbReference>
<gene>
    <name evidence="8" type="ORF">F0161_10610</name>
</gene>
<dbReference type="InterPro" id="IPR027417">
    <property type="entry name" value="P-loop_NTPase"/>
</dbReference>
<dbReference type="Gene3D" id="3.40.50.300">
    <property type="entry name" value="P-loop containing nucleotide triphosphate hydrolases"/>
    <property type="match status" value="1"/>
</dbReference>
<reference evidence="8 9" key="1">
    <citation type="submission" date="2019-09" db="EMBL/GenBank/DDBJ databases">
        <title>Complete Genome Sequence of Lactobacillus nenjiangensis SH-Y15, isolated from sauerkraut.</title>
        <authorList>
            <person name="Yang H."/>
        </authorList>
    </citation>
    <scope>NUCLEOTIDE SEQUENCE [LARGE SCALE GENOMIC DNA]</scope>
    <source>
        <strain evidence="8 9">SH-Y15</strain>
    </source>
</reference>
<dbReference type="InterPro" id="IPR030679">
    <property type="entry name" value="ABC_ATPase_HisP-typ"/>
</dbReference>
<dbReference type="AlphaFoldDB" id="A0A5P1X4C5"/>
<dbReference type="PROSITE" id="PS50893">
    <property type="entry name" value="ABC_TRANSPORTER_2"/>
    <property type="match status" value="1"/>
</dbReference>
<sequence>MIKIENLTKKYNRQTIFQDFNLEIATGEVVGIIGPSGAGKSTLLRCLNLLELPDEGKITIGDDTYVAPKVSVKDKIQFRQNSSMVFQQFNLFRQKNVLDNVTEGLITVKHLKRTEAEKIAKDEIENVNLTEHINKYPSQLSGGQKQRVGIARALAMHANTLLLDEPTSALDTELVDEVLSTIKEVIEKNEDQTVVIISHELSFIQDVATRVIFFDDGKIIEDGTPDQVFNNSKNERTKQFLQRYNRKSLVTK</sequence>
<dbReference type="GO" id="GO:0005886">
    <property type="term" value="C:plasma membrane"/>
    <property type="evidence" value="ECO:0007669"/>
    <property type="project" value="UniProtKB-SubCell"/>
</dbReference>
<dbReference type="Proteomes" id="UP000325295">
    <property type="component" value="Chromosome"/>
</dbReference>
<dbReference type="SUPFAM" id="SSF52540">
    <property type="entry name" value="P-loop containing nucleoside triphosphate hydrolases"/>
    <property type="match status" value="1"/>
</dbReference>
<keyword evidence="3" id="KW-1003">Cell membrane</keyword>
<evidence type="ECO:0000256" key="3">
    <source>
        <dbReference type="ARBA" id="ARBA00022475"/>
    </source>
</evidence>
<evidence type="ECO:0000256" key="6">
    <source>
        <dbReference type="ARBA" id="ARBA00023136"/>
    </source>
</evidence>
<dbReference type="InterPro" id="IPR050086">
    <property type="entry name" value="MetN_ABC_transporter-like"/>
</dbReference>
<comment type="subcellular location">
    <subcellularLocation>
        <location evidence="1">Cell membrane</location>
        <topology evidence="1">Peripheral membrane protein</topology>
    </subcellularLocation>
</comment>
<feature type="domain" description="ABC transporter" evidence="7">
    <location>
        <begin position="2"/>
        <end position="241"/>
    </location>
</feature>
<dbReference type="RefSeq" id="WP_137601421.1">
    <property type="nucleotide sequence ID" value="NZ_BJEB01000008.1"/>
</dbReference>
<evidence type="ECO:0000313" key="9">
    <source>
        <dbReference type="Proteomes" id="UP000325295"/>
    </source>
</evidence>
<keyword evidence="5 8" id="KW-0067">ATP-binding</keyword>
<dbReference type="InterPro" id="IPR003593">
    <property type="entry name" value="AAA+_ATPase"/>
</dbReference>
<keyword evidence="2" id="KW-0813">Transport</keyword>
<dbReference type="PANTHER" id="PTHR43166">
    <property type="entry name" value="AMINO ACID IMPORT ATP-BINDING PROTEIN"/>
    <property type="match status" value="1"/>
</dbReference>
<dbReference type="EMBL" id="CP043939">
    <property type="protein sequence ID" value="QER68245.1"/>
    <property type="molecule type" value="Genomic_DNA"/>
</dbReference>
<dbReference type="GO" id="GO:0015424">
    <property type="term" value="F:ABC-type amino acid transporter activity"/>
    <property type="evidence" value="ECO:0007669"/>
    <property type="project" value="InterPro"/>
</dbReference>
<keyword evidence="4" id="KW-0547">Nucleotide-binding</keyword>
<accession>A0A5P1X4C5</accession>
<dbReference type="Pfam" id="PF00005">
    <property type="entry name" value="ABC_tran"/>
    <property type="match status" value="1"/>
</dbReference>
<keyword evidence="6" id="KW-0472">Membrane</keyword>